<keyword evidence="2 3" id="KW-0040">ANK repeat</keyword>
<proteinExistence type="predicted"/>
<evidence type="ECO:0000313" key="5">
    <source>
        <dbReference type="EMBL" id="PRW21036.1"/>
    </source>
</evidence>
<dbReference type="EMBL" id="LHPG02000020">
    <property type="protein sequence ID" value="PRW21036.1"/>
    <property type="molecule type" value="Genomic_DNA"/>
</dbReference>
<name>A0A2P6TEH4_CHLSO</name>
<keyword evidence="1" id="KW-0677">Repeat</keyword>
<keyword evidence="5" id="KW-0282">Flagellum</keyword>
<feature type="repeat" description="ANK" evidence="3">
    <location>
        <begin position="108"/>
        <end position="140"/>
    </location>
</feature>
<feature type="region of interest" description="Disordered" evidence="4">
    <location>
        <begin position="233"/>
        <end position="281"/>
    </location>
</feature>
<dbReference type="OrthoDB" id="19174at2759"/>
<organism evidence="5 6">
    <name type="scientific">Chlorella sorokiniana</name>
    <name type="common">Freshwater green alga</name>
    <dbReference type="NCBI Taxonomy" id="3076"/>
    <lineage>
        <taxon>Eukaryota</taxon>
        <taxon>Viridiplantae</taxon>
        <taxon>Chlorophyta</taxon>
        <taxon>core chlorophytes</taxon>
        <taxon>Trebouxiophyceae</taxon>
        <taxon>Chlorellales</taxon>
        <taxon>Chlorellaceae</taxon>
        <taxon>Chlorella clade</taxon>
        <taxon>Chlorella</taxon>
    </lineage>
</organism>
<dbReference type="InterPro" id="IPR050745">
    <property type="entry name" value="Multifunctional_regulatory"/>
</dbReference>
<dbReference type="InterPro" id="IPR036770">
    <property type="entry name" value="Ankyrin_rpt-contain_sf"/>
</dbReference>
<dbReference type="SUPFAM" id="SSF48403">
    <property type="entry name" value="Ankyrin repeat"/>
    <property type="match status" value="1"/>
</dbReference>
<keyword evidence="5" id="KW-0969">Cilium</keyword>
<dbReference type="STRING" id="3076.A0A2P6TEH4"/>
<dbReference type="SMART" id="SM00248">
    <property type="entry name" value="ANK"/>
    <property type="match status" value="4"/>
</dbReference>
<protein>
    <submittedName>
        <fullName evidence="5">Flagellar associated isoform B</fullName>
    </submittedName>
</protein>
<dbReference type="PANTHER" id="PTHR24189">
    <property type="entry name" value="MYOTROPHIN"/>
    <property type="match status" value="1"/>
</dbReference>
<dbReference type="Pfam" id="PF12796">
    <property type="entry name" value="Ank_2"/>
    <property type="match status" value="1"/>
</dbReference>
<gene>
    <name evidence="5" type="ORF">C2E21_8466</name>
</gene>
<accession>A0A2P6TEH4</accession>
<keyword evidence="6" id="KW-1185">Reference proteome</keyword>
<keyword evidence="5" id="KW-0966">Cell projection</keyword>
<dbReference type="PANTHER" id="PTHR24189:SF50">
    <property type="entry name" value="ANKYRIN REPEAT AND SOCS BOX PROTEIN 2"/>
    <property type="match status" value="1"/>
</dbReference>
<dbReference type="InterPro" id="IPR002110">
    <property type="entry name" value="Ankyrin_rpt"/>
</dbReference>
<feature type="compositionally biased region" description="Low complexity" evidence="4">
    <location>
        <begin position="243"/>
        <end position="262"/>
    </location>
</feature>
<evidence type="ECO:0000256" key="4">
    <source>
        <dbReference type="SAM" id="MobiDB-lite"/>
    </source>
</evidence>
<feature type="region of interest" description="Disordered" evidence="4">
    <location>
        <begin position="345"/>
        <end position="370"/>
    </location>
</feature>
<evidence type="ECO:0000256" key="3">
    <source>
        <dbReference type="PROSITE-ProRule" id="PRU00023"/>
    </source>
</evidence>
<dbReference type="Gene3D" id="1.25.40.20">
    <property type="entry name" value="Ankyrin repeat-containing domain"/>
    <property type="match status" value="2"/>
</dbReference>
<feature type="compositionally biased region" description="Low complexity" evidence="4">
    <location>
        <begin position="270"/>
        <end position="281"/>
    </location>
</feature>
<feature type="compositionally biased region" description="Low complexity" evidence="4">
    <location>
        <begin position="345"/>
        <end position="361"/>
    </location>
</feature>
<dbReference type="AlphaFoldDB" id="A0A2P6TEH4"/>
<reference evidence="5 6" key="1">
    <citation type="journal article" date="2018" name="Plant J.">
        <title>Genome sequences of Chlorella sorokiniana UTEX 1602 and Micractinium conductrix SAG 241.80: implications to maltose excretion by a green alga.</title>
        <authorList>
            <person name="Arriola M.B."/>
            <person name="Velmurugan N."/>
            <person name="Zhang Y."/>
            <person name="Plunkett M.H."/>
            <person name="Hondzo H."/>
            <person name="Barney B.M."/>
        </authorList>
    </citation>
    <scope>NUCLEOTIDE SEQUENCE [LARGE SCALE GENOMIC DNA]</scope>
    <source>
        <strain evidence="6">UTEX 1602</strain>
    </source>
</reference>
<evidence type="ECO:0000256" key="2">
    <source>
        <dbReference type="ARBA" id="ARBA00023043"/>
    </source>
</evidence>
<comment type="caution">
    <text evidence="5">The sequence shown here is derived from an EMBL/GenBank/DDBJ whole genome shotgun (WGS) entry which is preliminary data.</text>
</comment>
<sequence>MVLTRAQGRQEYSEFALLDALLEAGSARATFLLEQGEAAALVCGPSNFTPLHAAALTDCHRLIAPLVEAGAAPNEQIAHLDGAGALSLRRFLVDHSRLPSSKLCAVFRGVTPLHVAAWLGHQATCSALLAAGADPEVACLEGRTALAIACYFLDCRPKRSLAIIKDLLAAGADPLCADFHGISALVLSPHCPAPIQKILLDQILLKYGGIDLACQGTAATSAASAAGVGAAPSAGAGSGDGSSGVDEAAAAAAADQPASAAVEAEEEGVDAPAESEAAAEAAANGELLLQPDEEEEAAAEPVAEDAPEAAGDAAGAGLVAGAAAGAAVADELAAVEGAEAAGQAAAAAAAPQEQQAQQAQQGPPPQPPLRLLHELPPERHMDVLQAALCSKHWPVFDFFLGAASPSVQYPLHAVSRLLSICIYTGDVSLVQRVLRSGLRADAAGVNSQGHPHVAVAAVHGYEGVLDALCAAGGTVSLKALHHAADMRSMQGLRLLLARGRPPVLSDDTPVHIGGAHGRSGELCVMLRLLRDTAFRLRYCYRSDQRRHAAESLALVECLSEAGYRPTVYPQAIVHSGWIDLQGRLTAPDAIVHSGWIDLQGRLVSNYDPTQDKPVAFDLEGVNRYTWLAAKREPWSPQRHRYWPPRFQAAVQQLLLLHHTGRAGTGEGSGGPLTRGKRARLDLLQRRITPTYLGPVGGTAAAAAAASVAAKPAAAEPAALQPAAAAAKAGGGTVAGRPVQPRGLKRGRAAAEEQAPLALLPKELLLRIIAEAAYPISDWV</sequence>
<evidence type="ECO:0000256" key="1">
    <source>
        <dbReference type="ARBA" id="ARBA00022737"/>
    </source>
</evidence>
<dbReference type="PROSITE" id="PS50088">
    <property type="entry name" value="ANK_REPEAT"/>
    <property type="match status" value="1"/>
</dbReference>
<evidence type="ECO:0000313" key="6">
    <source>
        <dbReference type="Proteomes" id="UP000239899"/>
    </source>
</evidence>
<dbReference type="PROSITE" id="PS50297">
    <property type="entry name" value="ANK_REP_REGION"/>
    <property type="match status" value="1"/>
</dbReference>
<dbReference type="Proteomes" id="UP000239899">
    <property type="component" value="Unassembled WGS sequence"/>
</dbReference>